<dbReference type="RefSeq" id="WP_272141376.1">
    <property type="nucleotide sequence ID" value="NZ_JAQNDM010000002.1"/>
</dbReference>
<evidence type="ECO:0000256" key="1">
    <source>
        <dbReference type="SAM" id="SignalP"/>
    </source>
</evidence>
<keyword evidence="1" id="KW-0732">Signal</keyword>
<evidence type="ECO:0000313" key="2">
    <source>
        <dbReference type="EMBL" id="MDC0711423.1"/>
    </source>
</evidence>
<comment type="caution">
    <text evidence="2">The sequence shown here is derived from an EMBL/GenBank/DDBJ whole genome shotgun (WGS) entry which is preliminary data.</text>
</comment>
<sequence length="435" mass="46605">MSATLVALVAATVFATMLVSREAQAQQIIGQCNVGLPLPLLMKGDGAMFFPNDPQRAFYPQRDPSGQNFLVLPMANPQQVQFVTWQGAVIEVFRPTGNWRQVGVCNIQVPPPPPPPPVPPIAYGAVSIEGAGGMGLVNQMPPGGWRIPREAVTGQLAAADIGEEYVPPLIPTQALTETCMKRAGSSGGNVRGVFMDCVAEGAMAPKQLASYRCMRQSSNVNEMQLCLLRENMGSNEQAVLADVQRCYAQYGTDWRQYAYCLSPTGALAQGVDPKVTRAIQCLQASTAGGRLDGWRLAGCYLGPDMGRLGLNGEAVIALQCAMASGGEPVAFAGCTGGQLAMNELNKCFTVGVGDNGCFGKNNFFTQTINGIGAALGQSFGPNNDLTKQWNDLTRGPGQNHEIVRFANNLTRETNVAARNIEKEVRKVVPRIRIKW</sequence>
<keyword evidence="3" id="KW-1185">Reference proteome</keyword>
<feature type="signal peptide" evidence="1">
    <location>
        <begin position="1"/>
        <end position="25"/>
    </location>
</feature>
<protein>
    <recommendedName>
        <fullName evidence="4">Conjugal transfer mating pair stabilization protein TraN</fullName>
    </recommendedName>
</protein>
<gene>
    <name evidence="2" type="ORF">POL68_23330</name>
</gene>
<accession>A0ABT5DF46</accession>
<proteinExistence type="predicted"/>
<evidence type="ECO:0000313" key="3">
    <source>
        <dbReference type="Proteomes" id="UP001221838"/>
    </source>
</evidence>
<reference evidence="2 3" key="1">
    <citation type="submission" date="2022-11" db="EMBL/GenBank/DDBJ databases">
        <title>Minimal conservation of predation-associated metabolite biosynthetic gene clusters underscores biosynthetic potential of Myxococcota including descriptions for ten novel species: Archangium lansinium sp. nov., Myxococcus landrumus sp. nov., Nannocystis bai.</title>
        <authorList>
            <person name="Ahearne A."/>
            <person name="Stevens C."/>
            <person name="Dowd S."/>
        </authorList>
    </citation>
    <scope>NUCLEOTIDE SEQUENCE [LARGE SCALE GENOMIC DNA]</scope>
    <source>
        <strain evidence="2 3">NCWAL01</strain>
    </source>
</reference>
<dbReference type="EMBL" id="JAQNDM010000002">
    <property type="protein sequence ID" value="MDC0711423.1"/>
    <property type="molecule type" value="Genomic_DNA"/>
</dbReference>
<dbReference type="Proteomes" id="UP001221838">
    <property type="component" value="Unassembled WGS sequence"/>
</dbReference>
<organism evidence="2 3">
    <name type="scientific">Stigmatella ashevillensis</name>
    <dbReference type="NCBI Taxonomy" id="2995309"/>
    <lineage>
        <taxon>Bacteria</taxon>
        <taxon>Pseudomonadati</taxon>
        <taxon>Myxococcota</taxon>
        <taxon>Myxococcia</taxon>
        <taxon>Myxococcales</taxon>
        <taxon>Cystobacterineae</taxon>
        <taxon>Archangiaceae</taxon>
        <taxon>Stigmatella</taxon>
    </lineage>
</organism>
<feature type="chain" id="PRO_5046389881" description="Conjugal transfer mating pair stabilization protein TraN" evidence="1">
    <location>
        <begin position="26"/>
        <end position="435"/>
    </location>
</feature>
<name>A0ABT5DF46_9BACT</name>
<evidence type="ECO:0008006" key="4">
    <source>
        <dbReference type="Google" id="ProtNLM"/>
    </source>
</evidence>